<organism evidence="1 2">
    <name type="scientific">Pseudomonas syringae</name>
    <dbReference type="NCBI Taxonomy" id="317"/>
    <lineage>
        <taxon>Bacteria</taxon>
        <taxon>Pseudomonadati</taxon>
        <taxon>Pseudomonadota</taxon>
        <taxon>Gammaproteobacteria</taxon>
        <taxon>Pseudomonadales</taxon>
        <taxon>Pseudomonadaceae</taxon>
        <taxon>Pseudomonas</taxon>
    </lineage>
</organism>
<dbReference type="Pfam" id="PF01042">
    <property type="entry name" value="Ribonuc_L-PSP"/>
    <property type="match status" value="1"/>
</dbReference>
<dbReference type="PANTHER" id="PTHR11803">
    <property type="entry name" value="2-IMINOBUTANOATE/2-IMINOPROPANOATE DEAMINASE RIDA"/>
    <property type="match status" value="1"/>
</dbReference>
<dbReference type="CDD" id="cd06151">
    <property type="entry name" value="YjgF_YER057c_UK114_like_3"/>
    <property type="match status" value="1"/>
</dbReference>
<name>A0A1C7Z594_PSESX</name>
<proteinExistence type="predicted"/>
<evidence type="ECO:0000313" key="2">
    <source>
        <dbReference type="Proteomes" id="UP000093104"/>
    </source>
</evidence>
<dbReference type="PATRIC" id="fig|317.243.peg.880"/>
<dbReference type="Gene3D" id="3.30.1330.40">
    <property type="entry name" value="RutC-like"/>
    <property type="match status" value="1"/>
</dbReference>
<dbReference type="InterPro" id="IPR006175">
    <property type="entry name" value="YjgF/YER057c/UK114"/>
</dbReference>
<dbReference type="PANTHER" id="PTHR11803:SF59">
    <property type="entry name" value="ENDORIBONUCLEASE"/>
    <property type="match status" value="1"/>
</dbReference>
<comment type="caution">
    <text evidence="1">The sequence shown here is derived from an EMBL/GenBank/DDBJ whole genome shotgun (WGS) entry which is preliminary data.</text>
</comment>
<dbReference type="InterPro" id="IPR035959">
    <property type="entry name" value="RutC-like_sf"/>
</dbReference>
<dbReference type="GO" id="GO:0019239">
    <property type="term" value="F:deaminase activity"/>
    <property type="evidence" value="ECO:0007669"/>
    <property type="project" value="TreeGrafter"/>
</dbReference>
<dbReference type="Proteomes" id="UP000093104">
    <property type="component" value="Unassembled WGS sequence"/>
</dbReference>
<gene>
    <name evidence="1" type="ORF">AFK24_17935</name>
</gene>
<accession>A0A1C7Z594</accession>
<reference evidence="1 2" key="1">
    <citation type="submission" date="2015-07" db="EMBL/GenBank/DDBJ databases">
        <title>Draft genome sequence of a diazotrophic, plant growth-promoting rhizobacterium of the Pseudomonas syringae complex.</title>
        <authorList>
            <person name="Patten C.L."/>
            <person name="Jeong H."/>
        </authorList>
    </citation>
    <scope>NUCLEOTIDE SEQUENCE [LARGE SCALE GENOMIC DNA]</scope>
    <source>
        <strain evidence="1 2">GR12-2</strain>
    </source>
</reference>
<sequence length="156" mass="16563">MTTQANNPLIRHLHPASVSEPWAREFAEAIEVPVNARQLVLSGVGPQVVDDAAPAGSVQAYGDTAVQTLSVIRQIEATLTRHGYGLGDIVSMQALLVADPAADGVADFEGFSAIYNQYFGTPAQPNVPTRTRAQVIRLVPPGWLVEMTVTAIKASS</sequence>
<dbReference type="GO" id="GO:0005829">
    <property type="term" value="C:cytosol"/>
    <property type="evidence" value="ECO:0007669"/>
    <property type="project" value="TreeGrafter"/>
</dbReference>
<dbReference type="SUPFAM" id="SSF55298">
    <property type="entry name" value="YjgF-like"/>
    <property type="match status" value="1"/>
</dbReference>
<dbReference type="RefSeq" id="WP_065834499.1">
    <property type="nucleotide sequence ID" value="NZ_LGSI01000051.1"/>
</dbReference>
<dbReference type="OrthoDB" id="9803101at2"/>
<dbReference type="AlphaFoldDB" id="A0A1C7Z594"/>
<protein>
    <submittedName>
        <fullName evidence="1">Translation initiation inhibitor</fullName>
    </submittedName>
</protein>
<evidence type="ECO:0000313" key="1">
    <source>
        <dbReference type="EMBL" id="OCR23688.1"/>
    </source>
</evidence>
<dbReference type="EMBL" id="LGSI01000051">
    <property type="protein sequence ID" value="OCR23688.1"/>
    <property type="molecule type" value="Genomic_DNA"/>
</dbReference>